<sequence length="61" mass="6954">MWEDVLRALALVLIIEGMMPFLSPTRWRLLLARVAATDDRTLRTAGLIAMIAGLCLLQWMR</sequence>
<dbReference type="OrthoDB" id="9182237at2"/>
<dbReference type="PANTHER" id="PTHR38602">
    <property type="entry name" value="INNER MEMBRANE PROTEIN-RELATED"/>
    <property type="match status" value="1"/>
</dbReference>
<evidence type="ECO:0000313" key="3">
    <source>
        <dbReference type="Proteomes" id="UP000251800"/>
    </source>
</evidence>
<keyword evidence="1" id="KW-0812">Transmembrane</keyword>
<dbReference type="Pfam" id="PF09838">
    <property type="entry name" value="DUF2065"/>
    <property type="match status" value="1"/>
</dbReference>
<dbReference type="RefSeq" id="WP_109719236.1">
    <property type="nucleotide sequence ID" value="NZ_QEQK01000003.1"/>
</dbReference>
<dbReference type="InterPro" id="IPR019201">
    <property type="entry name" value="DUF2065"/>
</dbReference>
<dbReference type="PANTHER" id="PTHR38602:SF1">
    <property type="entry name" value="INNER MEMBRANE PROTEIN"/>
    <property type="match status" value="1"/>
</dbReference>
<evidence type="ECO:0000313" key="2">
    <source>
        <dbReference type="EMBL" id="PWN57156.1"/>
    </source>
</evidence>
<evidence type="ECO:0000256" key="1">
    <source>
        <dbReference type="SAM" id="Phobius"/>
    </source>
</evidence>
<keyword evidence="1" id="KW-1133">Transmembrane helix</keyword>
<keyword evidence="3" id="KW-1185">Reference proteome</keyword>
<feature type="transmembrane region" description="Helical" evidence="1">
    <location>
        <begin position="42"/>
        <end position="60"/>
    </location>
</feature>
<proteinExistence type="predicted"/>
<keyword evidence="1" id="KW-0472">Membrane</keyword>
<protein>
    <submittedName>
        <fullName evidence="2">DUF2065 domain-containing protein</fullName>
    </submittedName>
</protein>
<name>A0A363UNW7_9GAMM</name>
<comment type="caution">
    <text evidence="2">The sequence shown here is derived from an EMBL/GenBank/DDBJ whole genome shotgun (WGS) entry which is preliminary data.</text>
</comment>
<reference evidence="2 3" key="1">
    <citation type="submission" date="2018-05" db="EMBL/GenBank/DDBJ databases">
        <title>Abyssibacter profundi OUC007T gen. nov., sp. nov, a marine bacterium isolated from seawater of the Mariana Trench.</title>
        <authorList>
            <person name="Zhou S."/>
        </authorList>
    </citation>
    <scope>NUCLEOTIDE SEQUENCE [LARGE SCALE GENOMIC DNA]</scope>
    <source>
        <strain evidence="2 3">OUC007</strain>
    </source>
</reference>
<dbReference type="EMBL" id="QEQK01000003">
    <property type="protein sequence ID" value="PWN57156.1"/>
    <property type="molecule type" value="Genomic_DNA"/>
</dbReference>
<dbReference type="Proteomes" id="UP000251800">
    <property type="component" value="Unassembled WGS sequence"/>
</dbReference>
<dbReference type="AlphaFoldDB" id="A0A363UNW7"/>
<gene>
    <name evidence="2" type="ORF">DEH80_04305</name>
</gene>
<feature type="transmembrane region" description="Helical" evidence="1">
    <location>
        <begin position="6"/>
        <end position="22"/>
    </location>
</feature>
<accession>A0A363UNW7</accession>
<organism evidence="2 3">
    <name type="scientific">Abyssibacter profundi</name>
    <dbReference type="NCBI Taxonomy" id="2182787"/>
    <lineage>
        <taxon>Bacteria</taxon>
        <taxon>Pseudomonadati</taxon>
        <taxon>Pseudomonadota</taxon>
        <taxon>Gammaproteobacteria</taxon>
        <taxon>Chromatiales</taxon>
        <taxon>Oceanococcaceae</taxon>
        <taxon>Abyssibacter</taxon>
    </lineage>
</organism>